<dbReference type="AlphaFoldDB" id="A0AAW0U4Z1"/>
<name>A0AAW0U4Z1_SCYPA</name>
<gene>
    <name evidence="2" type="ORF">O3P69_006874</name>
</gene>
<dbReference type="Proteomes" id="UP001487740">
    <property type="component" value="Unassembled WGS sequence"/>
</dbReference>
<feature type="compositionally biased region" description="Polar residues" evidence="1">
    <location>
        <begin position="21"/>
        <end position="33"/>
    </location>
</feature>
<comment type="caution">
    <text evidence="2">The sequence shown here is derived from an EMBL/GenBank/DDBJ whole genome shotgun (WGS) entry which is preliminary data.</text>
</comment>
<evidence type="ECO:0000313" key="3">
    <source>
        <dbReference type="Proteomes" id="UP001487740"/>
    </source>
</evidence>
<evidence type="ECO:0000256" key="1">
    <source>
        <dbReference type="SAM" id="MobiDB-lite"/>
    </source>
</evidence>
<organism evidence="2 3">
    <name type="scientific">Scylla paramamosain</name>
    <name type="common">Mud crab</name>
    <dbReference type="NCBI Taxonomy" id="85552"/>
    <lineage>
        <taxon>Eukaryota</taxon>
        <taxon>Metazoa</taxon>
        <taxon>Ecdysozoa</taxon>
        <taxon>Arthropoda</taxon>
        <taxon>Crustacea</taxon>
        <taxon>Multicrustacea</taxon>
        <taxon>Malacostraca</taxon>
        <taxon>Eumalacostraca</taxon>
        <taxon>Eucarida</taxon>
        <taxon>Decapoda</taxon>
        <taxon>Pleocyemata</taxon>
        <taxon>Brachyura</taxon>
        <taxon>Eubrachyura</taxon>
        <taxon>Portunoidea</taxon>
        <taxon>Portunidae</taxon>
        <taxon>Portuninae</taxon>
        <taxon>Scylla</taxon>
    </lineage>
</organism>
<feature type="compositionally biased region" description="Polar residues" evidence="1">
    <location>
        <begin position="158"/>
        <end position="171"/>
    </location>
</feature>
<protein>
    <submittedName>
        <fullName evidence="2">Uncharacterized protein</fullName>
    </submittedName>
</protein>
<feature type="region of interest" description="Disordered" evidence="1">
    <location>
        <begin position="1"/>
        <end position="72"/>
    </location>
</feature>
<feature type="region of interest" description="Disordered" evidence="1">
    <location>
        <begin position="155"/>
        <end position="199"/>
    </location>
</feature>
<keyword evidence="3" id="KW-1185">Reference proteome</keyword>
<accession>A0AAW0U4Z1</accession>
<feature type="compositionally biased region" description="Low complexity" evidence="1">
    <location>
        <begin position="181"/>
        <end position="192"/>
    </location>
</feature>
<reference evidence="2 3" key="1">
    <citation type="submission" date="2023-03" db="EMBL/GenBank/DDBJ databases">
        <title>High-quality genome of Scylla paramamosain provides insights in environmental adaptation.</title>
        <authorList>
            <person name="Zhang L."/>
        </authorList>
    </citation>
    <scope>NUCLEOTIDE SEQUENCE [LARGE SCALE GENOMIC DNA]</scope>
    <source>
        <strain evidence="2">LZ_2023a</strain>
        <tissue evidence="2">Muscle</tissue>
    </source>
</reference>
<sequence length="214" mass="22941">MTSFLAAASRDLPTTGEALHTPSQPITASTRPALTNGGAAMSPAPGRGSGRTRLRTSARPNTKGGTTGAERKITIQYPIRAARRLAKETNWRSISPPQLYLFFHPTSRPASRPCRLVSLASPCLEGETGEERDGEPGGGKGLGVRERVLGLGRKGTCWGQSDSPTADQCGNNVGLRRTKGRSSPSPGSPQRSVAEVRDSLRWQRGRHLERGFEE</sequence>
<dbReference type="EMBL" id="JARAKH010000020">
    <property type="protein sequence ID" value="KAK8393847.1"/>
    <property type="molecule type" value="Genomic_DNA"/>
</dbReference>
<proteinExistence type="predicted"/>
<evidence type="ECO:0000313" key="2">
    <source>
        <dbReference type="EMBL" id="KAK8393847.1"/>
    </source>
</evidence>
<feature type="region of interest" description="Disordered" evidence="1">
    <location>
        <begin position="125"/>
        <end position="144"/>
    </location>
</feature>